<feature type="repeat" description="ANK" evidence="5">
    <location>
        <begin position="1222"/>
        <end position="1254"/>
    </location>
</feature>
<feature type="repeat" description="ANK" evidence="5">
    <location>
        <begin position="1255"/>
        <end position="1287"/>
    </location>
</feature>
<dbReference type="PROSITE" id="PS50297">
    <property type="entry name" value="ANK_REP_REGION"/>
    <property type="match status" value="12"/>
</dbReference>
<evidence type="ECO:0000259" key="6">
    <source>
        <dbReference type="Pfam" id="PF00931"/>
    </source>
</evidence>
<gene>
    <name evidence="8" type="ORF">OSTQU699_LOCUS9991</name>
</gene>
<name>A0A8S1JBZ2_9CHLO</name>
<evidence type="ECO:0000256" key="1">
    <source>
        <dbReference type="ARBA" id="ARBA00004430"/>
    </source>
</evidence>
<evidence type="ECO:0000313" key="8">
    <source>
        <dbReference type="EMBL" id="CAD7704637.1"/>
    </source>
</evidence>
<dbReference type="SUPFAM" id="SSF52540">
    <property type="entry name" value="P-loop containing nucleoside triphosphate hydrolases"/>
    <property type="match status" value="1"/>
</dbReference>
<feature type="repeat" description="ANK" evidence="5">
    <location>
        <begin position="991"/>
        <end position="1023"/>
    </location>
</feature>
<dbReference type="GO" id="GO:0006952">
    <property type="term" value="P:defense response"/>
    <property type="evidence" value="ECO:0007669"/>
    <property type="project" value="UniProtKB-KW"/>
</dbReference>
<evidence type="ECO:0000256" key="5">
    <source>
        <dbReference type="PROSITE-ProRule" id="PRU00023"/>
    </source>
</evidence>
<protein>
    <submittedName>
        <fullName evidence="8">Uncharacterized protein</fullName>
    </submittedName>
</protein>
<dbReference type="Pfam" id="PF12796">
    <property type="entry name" value="Ank_2"/>
    <property type="match status" value="3"/>
</dbReference>
<dbReference type="GO" id="GO:0005930">
    <property type="term" value="C:axoneme"/>
    <property type="evidence" value="ECO:0007669"/>
    <property type="project" value="UniProtKB-SubCell"/>
</dbReference>
<evidence type="ECO:0000256" key="2">
    <source>
        <dbReference type="ARBA" id="ARBA00022614"/>
    </source>
</evidence>
<comment type="caution">
    <text evidence="8">The sequence shown here is derived from an EMBL/GenBank/DDBJ whole genome shotgun (WGS) entry which is preliminary data.</text>
</comment>
<feature type="repeat" description="ANK" evidence="5">
    <location>
        <begin position="1288"/>
        <end position="1320"/>
    </location>
</feature>
<comment type="subcellular location">
    <subcellularLocation>
        <location evidence="1">Cytoplasm</location>
        <location evidence="1">Cytoskeleton</location>
        <location evidence="1">Cilium axoneme</location>
    </subcellularLocation>
</comment>
<keyword evidence="9" id="KW-1185">Reference proteome</keyword>
<dbReference type="PANTHER" id="PTHR24123">
    <property type="entry name" value="ANKYRIN REPEAT-CONTAINING"/>
    <property type="match status" value="1"/>
</dbReference>
<feature type="repeat" description="ANK" evidence="5">
    <location>
        <begin position="1156"/>
        <end position="1188"/>
    </location>
</feature>
<dbReference type="InterPro" id="IPR042197">
    <property type="entry name" value="Apaf_helical"/>
</dbReference>
<dbReference type="Gene3D" id="1.10.10.10">
    <property type="entry name" value="Winged helix-like DNA-binding domain superfamily/Winged helix DNA-binding domain"/>
    <property type="match status" value="1"/>
</dbReference>
<dbReference type="InterPro" id="IPR055414">
    <property type="entry name" value="LRR_R13L4/SHOC2-like"/>
</dbReference>
<dbReference type="PROSITE" id="PS50088">
    <property type="entry name" value="ANK_REPEAT"/>
    <property type="match status" value="13"/>
</dbReference>
<feature type="repeat" description="ANK" evidence="5">
    <location>
        <begin position="1189"/>
        <end position="1221"/>
    </location>
</feature>
<dbReference type="SUPFAM" id="SSF48403">
    <property type="entry name" value="Ankyrin repeat"/>
    <property type="match status" value="2"/>
</dbReference>
<dbReference type="PRINTS" id="PR00364">
    <property type="entry name" value="DISEASERSIST"/>
</dbReference>
<feature type="repeat" description="ANK" evidence="5">
    <location>
        <begin position="1024"/>
        <end position="1056"/>
    </location>
</feature>
<feature type="repeat" description="ANK" evidence="5">
    <location>
        <begin position="958"/>
        <end position="990"/>
    </location>
</feature>
<dbReference type="PANTHER" id="PTHR24123:SF141">
    <property type="entry name" value="ANKYRIN 2, ISOFORM U"/>
    <property type="match status" value="1"/>
</dbReference>
<keyword evidence="3" id="KW-0677">Repeat</keyword>
<feature type="repeat" description="ANK" evidence="5">
    <location>
        <begin position="1090"/>
        <end position="1122"/>
    </location>
</feature>
<evidence type="ECO:0000259" key="7">
    <source>
        <dbReference type="Pfam" id="PF23598"/>
    </source>
</evidence>
<keyword evidence="2" id="KW-0433">Leucine-rich repeat</keyword>
<dbReference type="InterPro" id="IPR002110">
    <property type="entry name" value="Ankyrin_rpt"/>
</dbReference>
<dbReference type="SUPFAM" id="SSF52058">
    <property type="entry name" value="L domain-like"/>
    <property type="match status" value="1"/>
</dbReference>
<dbReference type="EMBL" id="CAJHUC010002938">
    <property type="protein sequence ID" value="CAD7704637.1"/>
    <property type="molecule type" value="Genomic_DNA"/>
</dbReference>
<dbReference type="Gene3D" id="1.10.8.430">
    <property type="entry name" value="Helical domain of apoptotic protease-activating factors"/>
    <property type="match status" value="1"/>
</dbReference>
<dbReference type="InterPro" id="IPR002182">
    <property type="entry name" value="NB-ARC"/>
</dbReference>
<dbReference type="GO" id="GO:0043531">
    <property type="term" value="F:ADP binding"/>
    <property type="evidence" value="ECO:0007669"/>
    <property type="project" value="InterPro"/>
</dbReference>
<dbReference type="InterPro" id="IPR032675">
    <property type="entry name" value="LRR_dom_sf"/>
</dbReference>
<feature type="repeat" description="ANK" evidence="5">
    <location>
        <begin position="1057"/>
        <end position="1089"/>
    </location>
</feature>
<dbReference type="Gene3D" id="3.80.10.10">
    <property type="entry name" value="Ribonuclease Inhibitor"/>
    <property type="match status" value="2"/>
</dbReference>
<dbReference type="Proteomes" id="UP000708148">
    <property type="component" value="Unassembled WGS sequence"/>
</dbReference>
<feature type="repeat" description="ANK" evidence="5">
    <location>
        <begin position="1123"/>
        <end position="1155"/>
    </location>
</feature>
<evidence type="ECO:0000313" key="9">
    <source>
        <dbReference type="Proteomes" id="UP000708148"/>
    </source>
</evidence>
<dbReference type="InterPro" id="IPR003591">
    <property type="entry name" value="Leu-rich_rpt_typical-subtyp"/>
</dbReference>
<evidence type="ECO:0000256" key="4">
    <source>
        <dbReference type="ARBA" id="ARBA00023043"/>
    </source>
</evidence>
<dbReference type="PRINTS" id="PR01415">
    <property type="entry name" value="ANKYRIN"/>
</dbReference>
<dbReference type="Pfam" id="PF13637">
    <property type="entry name" value="Ank_4"/>
    <property type="match status" value="2"/>
</dbReference>
<dbReference type="SMART" id="SM00369">
    <property type="entry name" value="LRR_TYP"/>
    <property type="match status" value="3"/>
</dbReference>
<organism evidence="8 9">
    <name type="scientific">Ostreobium quekettii</name>
    <dbReference type="NCBI Taxonomy" id="121088"/>
    <lineage>
        <taxon>Eukaryota</taxon>
        <taxon>Viridiplantae</taxon>
        <taxon>Chlorophyta</taxon>
        <taxon>core chlorophytes</taxon>
        <taxon>Ulvophyceae</taxon>
        <taxon>TCBD clade</taxon>
        <taxon>Bryopsidales</taxon>
        <taxon>Ostreobineae</taxon>
        <taxon>Ostreobiaceae</taxon>
        <taxon>Ostreobium</taxon>
    </lineage>
</organism>
<dbReference type="InterPro" id="IPR027417">
    <property type="entry name" value="P-loop_NTPase"/>
</dbReference>
<dbReference type="Gene3D" id="3.40.50.300">
    <property type="entry name" value="P-loop containing nucleotide triphosphate hydrolases"/>
    <property type="match status" value="1"/>
</dbReference>
<dbReference type="InterPro" id="IPR036770">
    <property type="entry name" value="Ankyrin_rpt-contain_sf"/>
</dbReference>
<proteinExistence type="predicted"/>
<feature type="repeat" description="ANK" evidence="5">
    <location>
        <begin position="925"/>
        <end position="957"/>
    </location>
</feature>
<dbReference type="InterPro" id="IPR036388">
    <property type="entry name" value="WH-like_DNA-bd_sf"/>
</dbReference>
<dbReference type="Pfam" id="PF00023">
    <property type="entry name" value="Ank"/>
    <property type="match status" value="1"/>
</dbReference>
<feature type="domain" description="Disease resistance R13L4/SHOC-2-like LRR" evidence="7">
    <location>
        <begin position="538"/>
        <end position="656"/>
    </location>
</feature>
<accession>A0A8S1JBZ2</accession>
<dbReference type="OrthoDB" id="512202at2759"/>
<keyword evidence="4 5" id="KW-0040">ANK repeat</keyword>
<feature type="non-terminal residue" evidence="8">
    <location>
        <position position="1"/>
    </location>
</feature>
<dbReference type="Pfam" id="PF00931">
    <property type="entry name" value="NB-ARC"/>
    <property type="match status" value="1"/>
</dbReference>
<dbReference type="Gene3D" id="1.25.40.20">
    <property type="entry name" value="Ankyrin repeat-containing domain"/>
    <property type="match status" value="6"/>
</dbReference>
<feature type="repeat" description="ANK" evidence="5">
    <location>
        <begin position="892"/>
        <end position="924"/>
    </location>
</feature>
<reference evidence="8" key="1">
    <citation type="submission" date="2020-12" db="EMBL/GenBank/DDBJ databases">
        <authorList>
            <person name="Iha C."/>
        </authorList>
    </citation>
    <scope>NUCLEOTIDE SEQUENCE</scope>
</reference>
<evidence type="ECO:0000256" key="3">
    <source>
        <dbReference type="ARBA" id="ARBA00022737"/>
    </source>
</evidence>
<dbReference type="SMART" id="SM00248">
    <property type="entry name" value="ANK"/>
    <property type="match status" value="13"/>
</dbReference>
<feature type="domain" description="NB-ARC" evidence="6">
    <location>
        <begin position="147"/>
        <end position="322"/>
    </location>
</feature>
<dbReference type="Pfam" id="PF23598">
    <property type="entry name" value="LRR_14"/>
    <property type="match status" value="1"/>
</dbReference>
<sequence length="1320" mass="145156">MDSGGLLSSANLVEYKDYWETLNALLKQVVTIVDGLAGGADVQEAKARPVVDALEQLLARARDQRAKGKGLVKNPLLRWKLVQNLDTLRDRVRTVVERAEEGGEWSDVMLDRVRGLVGELSGELVEVMEQGTPLLLPMPSRFVVGIERHVDAMKELLLRSAEVRDMYGGRVGVVGMGGAGKTLLVNTICRDDEILDKFRGISCVTVTSSPDVLRCQAQMHRDLLGDGTLDQFMAEEDEVKRKEWLRFELQHQRVLLVLDEVWCKKISDLDSLMVINPNNGSRVLFTTRGSHLFRQTGSGYKYELGEMLHEHAMQLFCHNAFGTPKAPGHMSGLVAQVVNECGGLPLALEVTGAAVASYAVDNTDEDGCRGALEFALERLAESEVLSLDQEELLLRRLRLSYDALSAREKDCFLHFASVADDYRMLLSDVIDLWSAAQGIKSNDALMIWGQLVAMSLVKWDRQGAPGFQLTDEELAMRFSGFADIFSTTCYVHRVMRDMAMFIINGDEASKRQRWYSPGPEPRLEEVFFQWPADIPGREMSLSNKKITSWPQAVRMPNMRVLQLRDTALMFAPSGVCLLTQLRVLDLSFTNITNLPEGITNLKALRLLQLDACKHLSTLPDQIGVMADLATLSLRFCGRLRHLPESIGCLGGLQSLHAPGCAFKALPGTLGRLRRLRRLDLSSCERIAELPTSLSTLSSLELLNLYGLWELHELPDCFAGLSRLRKLFVGGCLKLKGLPESLTTLTQLDLLDLQYCCSIEALPSEIGGLCGLRTLYLDYCSGLQSFPESMDRLTSLEILGLDFRSVKHKHSTQHLEGPGVDCYLNRGRLPGGIVERVRTGTIKIEDQLREQSIVHCWKTNGWTSLHASVFQGTGVLAKQVANLRELINTGDWKGSTPLHWAAWSNKVEAVGLLLGAGAVPDAQERNGCTPLHRAAAKGSGACVGALLRAGAQIDVQEEIGFTALHCAAENGRKEVVDLLVTNGAVLDLVTKDGFTSLHVAAQNGHEEVVRTLFEHGAAADLITKKGATSLHLAAKNGHTSVVDLLLRNGATVDIVTQNGSTPLTFAAENGHRDVIKLLVDHNSNVDRQNKHGWTALHWATFIGHSGCVMALLEGKATIDLQEQDRFTALHCAAQNGRAEVVEILVQHGATLDMVNKEGATPLHYAAKNGHRSVVEVLLRHHALMDLVTQKGATCLHLAAMDGHREVVELLIDHHAEINRVTKDGWTPLMYAAQKGHEPVVRCLLEKGAEVNHQNKHGSTALTLAAEFSPYGVAKLLIENGAKVDVATKNGWNPLTFAARHGHLEMVEFLSQHGANLNHQNK</sequence>
<dbReference type="InterPro" id="IPR051165">
    <property type="entry name" value="Multifunctional_ANK_Repeat"/>
</dbReference>